<organism evidence="2 3">
    <name type="scientific">Hirsutella minnesotensis 3608</name>
    <dbReference type="NCBI Taxonomy" id="1043627"/>
    <lineage>
        <taxon>Eukaryota</taxon>
        <taxon>Fungi</taxon>
        <taxon>Dikarya</taxon>
        <taxon>Ascomycota</taxon>
        <taxon>Pezizomycotina</taxon>
        <taxon>Sordariomycetes</taxon>
        <taxon>Hypocreomycetidae</taxon>
        <taxon>Hypocreales</taxon>
        <taxon>Ophiocordycipitaceae</taxon>
        <taxon>Hirsutella</taxon>
    </lineage>
</organism>
<gene>
    <name evidence="2" type="ORF">HIM_05750</name>
</gene>
<dbReference type="Proteomes" id="UP000054481">
    <property type="component" value="Unassembled WGS sequence"/>
</dbReference>
<sequence length="162" mass="18187">MAPQLRQRQETNAQSTEGETDEAGDTKQDDEKRNGVPLLKDGNPYIIMNTRLGVPPWHDDKEAVEVDVIEYIKGLTQSYTFDGERIWLVERKLVCVREAIAEGRELRESEEGILAERAEQLTAYIDDSLHVASKSLKDAVGRHGIGWDWVEKSIAAGILVPT</sequence>
<keyword evidence="3" id="KW-1185">Reference proteome</keyword>
<protein>
    <submittedName>
        <fullName evidence="2">Uncharacterized protein</fullName>
    </submittedName>
</protein>
<evidence type="ECO:0000256" key="1">
    <source>
        <dbReference type="SAM" id="MobiDB-lite"/>
    </source>
</evidence>
<feature type="compositionally biased region" description="Basic and acidic residues" evidence="1">
    <location>
        <begin position="24"/>
        <end position="34"/>
    </location>
</feature>
<reference evidence="2 3" key="1">
    <citation type="journal article" date="2014" name="Genome Biol. Evol.">
        <title>Comparative genomics and transcriptomics analyses reveal divergent lifestyle features of nematode endoparasitic fungus Hirsutella minnesotensis.</title>
        <authorList>
            <person name="Lai Y."/>
            <person name="Liu K."/>
            <person name="Zhang X."/>
            <person name="Zhang X."/>
            <person name="Li K."/>
            <person name="Wang N."/>
            <person name="Shu C."/>
            <person name="Wu Y."/>
            <person name="Wang C."/>
            <person name="Bushley K.E."/>
            <person name="Xiang M."/>
            <person name="Liu X."/>
        </authorList>
    </citation>
    <scope>NUCLEOTIDE SEQUENCE [LARGE SCALE GENOMIC DNA]</scope>
    <source>
        <strain evidence="2 3">3608</strain>
    </source>
</reference>
<accession>A0A0F7ZK04</accession>
<feature type="region of interest" description="Disordered" evidence="1">
    <location>
        <begin position="1"/>
        <end position="39"/>
    </location>
</feature>
<evidence type="ECO:0000313" key="3">
    <source>
        <dbReference type="Proteomes" id="UP000054481"/>
    </source>
</evidence>
<evidence type="ECO:0000313" key="2">
    <source>
        <dbReference type="EMBL" id="KJZ74841.1"/>
    </source>
</evidence>
<name>A0A0F7ZK04_9HYPO</name>
<dbReference type="AlphaFoldDB" id="A0A0F7ZK04"/>
<proteinExistence type="predicted"/>
<dbReference type="EMBL" id="KQ030522">
    <property type="protein sequence ID" value="KJZ74841.1"/>
    <property type="molecule type" value="Genomic_DNA"/>
</dbReference>